<keyword evidence="3" id="KW-1185">Reference proteome</keyword>
<keyword evidence="1" id="KW-0812">Transmembrane</keyword>
<feature type="transmembrane region" description="Helical" evidence="1">
    <location>
        <begin position="70"/>
        <end position="96"/>
    </location>
</feature>
<dbReference type="Proteomes" id="UP001595379">
    <property type="component" value="Unassembled WGS sequence"/>
</dbReference>
<proteinExistence type="predicted"/>
<feature type="transmembrane region" description="Helical" evidence="1">
    <location>
        <begin position="132"/>
        <end position="152"/>
    </location>
</feature>
<keyword evidence="1" id="KW-1133">Transmembrane helix</keyword>
<evidence type="ECO:0000313" key="3">
    <source>
        <dbReference type="Proteomes" id="UP001595379"/>
    </source>
</evidence>
<name>A0ABV6ZWD9_9PROT</name>
<dbReference type="EMBL" id="JBHRSV010000008">
    <property type="protein sequence ID" value="MFC2925790.1"/>
    <property type="molecule type" value="Genomic_DNA"/>
</dbReference>
<protein>
    <submittedName>
        <fullName evidence="2">Uncharacterized protein</fullName>
    </submittedName>
</protein>
<organism evidence="2 3">
    <name type="scientific">Hyphobacterium vulgare</name>
    <dbReference type="NCBI Taxonomy" id="1736751"/>
    <lineage>
        <taxon>Bacteria</taxon>
        <taxon>Pseudomonadati</taxon>
        <taxon>Pseudomonadota</taxon>
        <taxon>Alphaproteobacteria</taxon>
        <taxon>Maricaulales</taxon>
        <taxon>Maricaulaceae</taxon>
        <taxon>Hyphobacterium</taxon>
    </lineage>
</organism>
<comment type="caution">
    <text evidence="2">The sequence shown here is derived from an EMBL/GenBank/DDBJ whole genome shotgun (WGS) entry which is preliminary data.</text>
</comment>
<evidence type="ECO:0000313" key="2">
    <source>
        <dbReference type="EMBL" id="MFC2925790.1"/>
    </source>
</evidence>
<sequence>MARWKESSFNQSVKTAALITKPAFWLRALRSFASYLLACLAAASLTFLAVSTISPPGIVLPMTHEQLLFVAYLLALTTAFIAVVSAIPAIAAVFIVRSARWPRGWCDALAGGLIGLVASLIFLQGLNLDQYHLLGLISGIAGAIAGLVYWLANARPRPPYRAAR</sequence>
<gene>
    <name evidence="2" type="ORF">ACFOOR_06700</name>
</gene>
<feature type="transmembrane region" description="Helical" evidence="1">
    <location>
        <begin position="108"/>
        <end position="126"/>
    </location>
</feature>
<accession>A0ABV6ZWD9</accession>
<keyword evidence="1" id="KW-0472">Membrane</keyword>
<reference evidence="3" key="1">
    <citation type="journal article" date="2019" name="Int. J. Syst. Evol. Microbiol.">
        <title>The Global Catalogue of Microorganisms (GCM) 10K type strain sequencing project: providing services to taxonomists for standard genome sequencing and annotation.</title>
        <authorList>
            <consortium name="The Broad Institute Genomics Platform"/>
            <consortium name="The Broad Institute Genome Sequencing Center for Infectious Disease"/>
            <person name="Wu L."/>
            <person name="Ma J."/>
        </authorList>
    </citation>
    <scope>NUCLEOTIDE SEQUENCE [LARGE SCALE GENOMIC DNA]</scope>
    <source>
        <strain evidence="3">KCTC 52487</strain>
    </source>
</reference>
<feature type="transmembrane region" description="Helical" evidence="1">
    <location>
        <begin position="32"/>
        <end position="50"/>
    </location>
</feature>
<dbReference type="RefSeq" id="WP_343165465.1">
    <property type="nucleotide sequence ID" value="NZ_JBHRSV010000008.1"/>
</dbReference>
<evidence type="ECO:0000256" key="1">
    <source>
        <dbReference type="SAM" id="Phobius"/>
    </source>
</evidence>